<dbReference type="AlphaFoldDB" id="A0A1A8XMG9"/>
<name>A0A1A8XMG9_9RHOO</name>
<accession>A0A1A8XMG9</accession>
<sequence length="692" mass="78511">MTSDPISVTSSKSPISTYSSELVLAWAVDLETNSPRYILELDAAHNGAKCKCKCPSCNLPLTAVNAGKITWKHRPHFRHPKGAAREKCLIIAARRAIDEMFGRQERIVLPRRRRSREVEGLSGNYHDAWVERPAEPVRISDCAFEDETNAILTLDDGRWLHVRLVGRGELANDSVNEDRLTACIEIQADDPAVANMDPKEILSRLQLVWNEGCWVRHWADDEMDAEAEASAIAKAIDTLDWLDAGDLPYDLSSAERRETLLHREVKAILERERRIRVPELKVEAEWQRAKDFTDKRTWSSPDVELRLSSVELEVHLGHSVPDVVASWVEKDGLSHSMLIEVTVTNTITDERIERLSSLGWPVLEIDISRMGGTVTRDELTRLVLDEFAGKRWLHHPVIEEERVHLVVLMQQEEARATEVERQRQAILDVPAVEWRERYLDAFRCRWQEQVSFGDGLPDTVGWRQARSDVSEAIRGLEAHGYPASLLDEHPLRTVIARILSFHDSAGIEYRTDVWGVINAILCDRERAKKWHTLYLIALKVYPQTLTEDHQEKVAAWRKSVVNSIREELETYVREATYDRLIGLLFPKMRSALNEPFGTSLYIPEREREYDGPIPSGQSGNGTAASHVGPSVPRPLDDVDASLLQASGYAVGLGQSPLSFAKDYVRQISGLTVEQVIHRLTARGVAKNRWSWS</sequence>
<reference evidence="1 2" key="1">
    <citation type="submission" date="2016-06" db="EMBL/GenBank/DDBJ databases">
        <authorList>
            <person name="Kjaerup R.B."/>
            <person name="Dalgaard T.S."/>
            <person name="Juul-Madsen H.R."/>
        </authorList>
    </citation>
    <scope>NUCLEOTIDE SEQUENCE [LARGE SCALE GENOMIC DNA]</scope>
    <source>
        <strain evidence="1">2</strain>
    </source>
</reference>
<evidence type="ECO:0000313" key="2">
    <source>
        <dbReference type="Proteomes" id="UP000199600"/>
    </source>
</evidence>
<organism evidence="1 2">
    <name type="scientific">Candidatus Propionivibrio aalborgensis</name>
    <dbReference type="NCBI Taxonomy" id="1860101"/>
    <lineage>
        <taxon>Bacteria</taxon>
        <taxon>Pseudomonadati</taxon>
        <taxon>Pseudomonadota</taxon>
        <taxon>Betaproteobacteria</taxon>
        <taxon>Rhodocyclales</taxon>
        <taxon>Rhodocyclaceae</taxon>
        <taxon>Propionivibrio</taxon>
    </lineage>
</organism>
<evidence type="ECO:0000313" key="1">
    <source>
        <dbReference type="EMBL" id="SBT06369.1"/>
    </source>
</evidence>
<proteinExistence type="predicted"/>
<protein>
    <submittedName>
        <fullName evidence="1">Uncharacterized protein</fullName>
    </submittedName>
</protein>
<dbReference type="Proteomes" id="UP000199600">
    <property type="component" value="Unassembled WGS sequence"/>
</dbReference>
<gene>
    <name evidence="1" type="ORF">PROAA_1860006</name>
</gene>
<dbReference type="EMBL" id="FLQY01000097">
    <property type="protein sequence ID" value="SBT06369.1"/>
    <property type="molecule type" value="Genomic_DNA"/>
</dbReference>
<keyword evidence="2" id="KW-1185">Reference proteome</keyword>